<dbReference type="EC" id="5.6.2.4" evidence="9"/>
<evidence type="ECO:0000259" key="11">
    <source>
        <dbReference type="PROSITE" id="PS51194"/>
    </source>
</evidence>
<dbReference type="GO" id="GO:0016787">
    <property type="term" value="F:hydrolase activity"/>
    <property type="evidence" value="ECO:0007669"/>
    <property type="project" value="UniProtKB-KW"/>
</dbReference>
<dbReference type="PROSITE" id="PS00690">
    <property type="entry name" value="DEAH_ATP_HELICASE"/>
    <property type="match status" value="1"/>
</dbReference>
<evidence type="ECO:0000256" key="5">
    <source>
        <dbReference type="ARBA" id="ARBA00022840"/>
    </source>
</evidence>
<accession>A0A173UX97</accession>
<evidence type="ECO:0000256" key="9">
    <source>
        <dbReference type="ARBA" id="ARBA00034808"/>
    </source>
</evidence>
<feature type="domain" description="Helicase ATP-binding" evidence="10">
    <location>
        <begin position="24"/>
        <end position="193"/>
    </location>
</feature>
<comment type="catalytic activity">
    <reaction evidence="8">
        <text>Couples ATP hydrolysis with the unwinding of duplex DNA by translocating in the 3'-5' direction.</text>
        <dbReference type="EC" id="5.6.2.4"/>
    </reaction>
</comment>
<reference evidence="12 13" key="1">
    <citation type="submission" date="2015-09" db="EMBL/GenBank/DDBJ databases">
        <authorList>
            <consortium name="Pathogen Informatics"/>
        </authorList>
    </citation>
    <scope>NUCLEOTIDE SEQUENCE [LARGE SCALE GENOMIC DNA]</scope>
    <source>
        <strain evidence="12 13">2789STDY5834962</strain>
    </source>
</reference>
<dbReference type="PROSITE" id="PS51194">
    <property type="entry name" value="HELICASE_CTER"/>
    <property type="match status" value="1"/>
</dbReference>
<dbReference type="SUPFAM" id="SSF52540">
    <property type="entry name" value="P-loop containing nucleoside triphosphate hydrolases"/>
    <property type="match status" value="1"/>
</dbReference>
<keyword evidence="5" id="KW-0067">ATP-binding</keyword>
<dbReference type="CDD" id="cd17920">
    <property type="entry name" value="DEXHc_RecQ"/>
    <property type="match status" value="1"/>
</dbReference>
<dbReference type="GO" id="GO:0005694">
    <property type="term" value="C:chromosome"/>
    <property type="evidence" value="ECO:0007669"/>
    <property type="project" value="TreeGrafter"/>
</dbReference>
<dbReference type="GO" id="GO:0043138">
    <property type="term" value="F:3'-5' DNA helicase activity"/>
    <property type="evidence" value="ECO:0007669"/>
    <property type="project" value="UniProtKB-EC"/>
</dbReference>
<dbReference type="RefSeq" id="WP_055158671.1">
    <property type="nucleotide sequence ID" value="NZ_CYXR01000050.1"/>
</dbReference>
<dbReference type="InterPro" id="IPR004589">
    <property type="entry name" value="DNA_helicase_ATP-dep_RecQ"/>
</dbReference>
<evidence type="ECO:0000256" key="7">
    <source>
        <dbReference type="ARBA" id="ARBA00023235"/>
    </source>
</evidence>
<dbReference type="InterPro" id="IPR001650">
    <property type="entry name" value="Helicase_C-like"/>
</dbReference>
<dbReference type="GO" id="GO:0009378">
    <property type="term" value="F:four-way junction helicase activity"/>
    <property type="evidence" value="ECO:0007669"/>
    <property type="project" value="TreeGrafter"/>
</dbReference>
<dbReference type="SMART" id="SM00490">
    <property type="entry name" value="HELICc"/>
    <property type="match status" value="1"/>
</dbReference>
<evidence type="ECO:0000313" key="12">
    <source>
        <dbReference type="EMBL" id="CUN18946.1"/>
    </source>
</evidence>
<proteinExistence type="inferred from homology"/>
<dbReference type="GO" id="GO:0006281">
    <property type="term" value="P:DNA repair"/>
    <property type="evidence" value="ECO:0007669"/>
    <property type="project" value="TreeGrafter"/>
</dbReference>
<evidence type="ECO:0000256" key="6">
    <source>
        <dbReference type="ARBA" id="ARBA00023125"/>
    </source>
</evidence>
<dbReference type="Pfam" id="PF00271">
    <property type="entry name" value="Helicase_C"/>
    <property type="match status" value="1"/>
</dbReference>
<keyword evidence="7" id="KW-0413">Isomerase</keyword>
<dbReference type="InterPro" id="IPR027417">
    <property type="entry name" value="P-loop_NTPase"/>
</dbReference>
<evidence type="ECO:0000259" key="10">
    <source>
        <dbReference type="PROSITE" id="PS51192"/>
    </source>
</evidence>
<dbReference type="Pfam" id="PF00270">
    <property type="entry name" value="DEAD"/>
    <property type="match status" value="1"/>
</dbReference>
<keyword evidence="3 12" id="KW-0378">Hydrolase</keyword>
<dbReference type="NCBIfam" id="TIGR00614">
    <property type="entry name" value="recQ_fam"/>
    <property type="match status" value="1"/>
</dbReference>
<dbReference type="InterPro" id="IPR002464">
    <property type="entry name" value="DNA/RNA_helicase_DEAH_CS"/>
</dbReference>
<dbReference type="InterPro" id="IPR011545">
    <property type="entry name" value="DEAD/DEAH_box_helicase_dom"/>
</dbReference>
<gene>
    <name evidence="12" type="primary">recQ_2</name>
    <name evidence="12" type="ORF">ERS852574_03255</name>
</gene>
<name>A0A173UX97_9FIRM</name>
<dbReference type="PROSITE" id="PS51192">
    <property type="entry name" value="HELICASE_ATP_BIND_1"/>
    <property type="match status" value="1"/>
</dbReference>
<evidence type="ECO:0000256" key="8">
    <source>
        <dbReference type="ARBA" id="ARBA00034617"/>
    </source>
</evidence>
<comment type="similarity">
    <text evidence="1">Belongs to the helicase family. RecQ subfamily.</text>
</comment>
<keyword evidence="4 12" id="KW-0347">Helicase</keyword>
<evidence type="ECO:0000256" key="1">
    <source>
        <dbReference type="ARBA" id="ARBA00005446"/>
    </source>
</evidence>
<dbReference type="Proteomes" id="UP000095727">
    <property type="component" value="Unassembled WGS sequence"/>
</dbReference>
<keyword evidence="6" id="KW-0238">DNA-binding</keyword>
<evidence type="ECO:0000256" key="3">
    <source>
        <dbReference type="ARBA" id="ARBA00022801"/>
    </source>
</evidence>
<dbReference type="GO" id="GO:0003677">
    <property type="term" value="F:DNA binding"/>
    <property type="evidence" value="ECO:0007669"/>
    <property type="project" value="UniProtKB-KW"/>
</dbReference>
<evidence type="ECO:0000256" key="4">
    <source>
        <dbReference type="ARBA" id="ARBA00022806"/>
    </source>
</evidence>
<keyword evidence="2" id="KW-0547">Nucleotide-binding</keyword>
<dbReference type="AlphaFoldDB" id="A0A173UX97"/>
<dbReference type="GO" id="GO:0005524">
    <property type="term" value="F:ATP binding"/>
    <property type="evidence" value="ECO:0007669"/>
    <property type="project" value="UniProtKB-KW"/>
</dbReference>
<evidence type="ECO:0000313" key="13">
    <source>
        <dbReference type="Proteomes" id="UP000095727"/>
    </source>
</evidence>
<dbReference type="EMBL" id="CYXR01000050">
    <property type="protein sequence ID" value="CUN18946.1"/>
    <property type="molecule type" value="Genomic_DNA"/>
</dbReference>
<organism evidence="12 13">
    <name type="scientific">Coprococcus comes</name>
    <dbReference type="NCBI Taxonomy" id="410072"/>
    <lineage>
        <taxon>Bacteria</taxon>
        <taxon>Bacillati</taxon>
        <taxon>Bacillota</taxon>
        <taxon>Clostridia</taxon>
        <taxon>Lachnospirales</taxon>
        <taxon>Lachnospiraceae</taxon>
        <taxon>Coprococcus</taxon>
    </lineage>
</organism>
<dbReference type="Gene3D" id="3.40.50.300">
    <property type="entry name" value="P-loop containing nucleotide triphosphate hydrolases"/>
    <property type="match status" value="2"/>
</dbReference>
<sequence>MELLKDVQKYFPIKEFRFSQKQIIEQILSGRDVLAILPTGAGKSLCYQYPVLKFPGITLVISPLIALMEDQTKHLKELNIPAACLNKDVPGKERRQILLDAVEGKYKLLFISPERLISPKFIRIAKKLKISLLVVDEVHCTSLWGYDFRPEYLKIPRFFQMTGSRPVIAGFTATATEYVKNDVIRLLQMNDPFIVNGGYERKNLSLSVKCCKSSAGKFRSIYAFLEKHERQSGIIYCASVDNVMRVYELLKRKKYKVTYYYGELNEEEKKKNYHSFLHNENLIMVSTNAFGMGIDKGDIRFVLHFDMSKDLEGYYQEIGRAGRDGEESECVLYYTPSDAGIFQGMIHTQFQESPYEKEIKDIIFQLAEKRLQSMVSYAEAGADMNSGKLMERIQHYFLESSKKDVTLTEHADRIQNEFVRKLQTVDVLYTNETKVSKMIRNGTYQCEENNTVLAGEYHGQKKMVDFSLDQRLDYFDLMVADAVYTLSVWGKEKIYPKNILILLSGDPEASMKPASHTKDASDKRKCIEESLEKMMDTKIRIDRSRGKIGFCFPDEEDSLILEGRFLPLEKEGKSSYRILETPPLYRYAELTNGQFFTIPREILCVWSQGKKMPNSIENLKLKHFLARRLLLSKPYRARFSGKQMSRIVRFIHEKNHRRGMFEILSLELDGSKYLKKRKWNLLAEKVREILEYYQAKNQIAGYKMIIGETDLGRNEIIGIELQYYYN</sequence>
<dbReference type="GO" id="GO:0005737">
    <property type="term" value="C:cytoplasm"/>
    <property type="evidence" value="ECO:0007669"/>
    <property type="project" value="TreeGrafter"/>
</dbReference>
<protein>
    <recommendedName>
        <fullName evidence="9">DNA 3'-5' helicase</fullName>
        <ecNumber evidence="9">5.6.2.4</ecNumber>
    </recommendedName>
</protein>
<dbReference type="PANTHER" id="PTHR13710">
    <property type="entry name" value="DNA HELICASE RECQ FAMILY MEMBER"/>
    <property type="match status" value="1"/>
</dbReference>
<dbReference type="GO" id="GO:0006310">
    <property type="term" value="P:DNA recombination"/>
    <property type="evidence" value="ECO:0007669"/>
    <property type="project" value="InterPro"/>
</dbReference>
<feature type="domain" description="Helicase C-terminal" evidence="11">
    <location>
        <begin position="217"/>
        <end position="367"/>
    </location>
</feature>
<dbReference type="InterPro" id="IPR014001">
    <property type="entry name" value="Helicase_ATP-bd"/>
</dbReference>
<dbReference type="SMART" id="SM00487">
    <property type="entry name" value="DEXDc"/>
    <property type="match status" value="1"/>
</dbReference>
<dbReference type="PANTHER" id="PTHR13710:SF105">
    <property type="entry name" value="ATP-DEPENDENT DNA HELICASE Q1"/>
    <property type="match status" value="1"/>
</dbReference>
<evidence type="ECO:0000256" key="2">
    <source>
        <dbReference type="ARBA" id="ARBA00022741"/>
    </source>
</evidence>